<evidence type="ECO:0000256" key="1">
    <source>
        <dbReference type="SAM" id="MobiDB-lite"/>
    </source>
</evidence>
<proteinExistence type="predicted"/>
<feature type="region of interest" description="Disordered" evidence="1">
    <location>
        <begin position="109"/>
        <end position="151"/>
    </location>
</feature>
<accession>X0VWF8</accession>
<sequence>CKRLGFTQKHDLGLICGHIQDGLMRRIMWPDANAPGLYTTELLENWKPLPKPDKWMTGNVVSTEDDVKVKALRRFHLGAGVHKDKGEVFGVSRETAERLVRRHVAVPWDEDEGEAKEREKAKKPSRKITKALTPEENKAAEEQWAEVELEG</sequence>
<organism evidence="2">
    <name type="scientific">marine sediment metagenome</name>
    <dbReference type="NCBI Taxonomy" id="412755"/>
    <lineage>
        <taxon>unclassified sequences</taxon>
        <taxon>metagenomes</taxon>
        <taxon>ecological metagenomes</taxon>
    </lineage>
</organism>
<feature type="non-terminal residue" evidence="2">
    <location>
        <position position="1"/>
    </location>
</feature>
<protein>
    <submittedName>
        <fullName evidence="2">Uncharacterized protein</fullName>
    </submittedName>
</protein>
<name>X0VWF8_9ZZZZ</name>
<gene>
    <name evidence="2" type="ORF">S01H1_49479</name>
</gene>
<dbReference type="EMBL" id="BARS01031836">
    <property type="protein sequence ID" value="GAG22620.1"/>
    <property type="molecule type" value="Genomic_DNA"/>
</dbReference>
<reference evidence="2" key="1">
    <citation type="journal article" date="2014" name="Front. Microbiol.">
        <title>High frequency of phylogenetically diverse reductive dehalogenase-homologous genes in deep subseafloor sedimentary metagenomes.</title>
        <authorList>
            <person name="Kawai M."/>
            <person name="Futagami T."/>
            <person name="Toyoda A."/>
            <person name="Takaki Y."/>
            <person name="Nishi S."/>
            <person name="Hori S."/>
            <person name="Arai W."/>
            <person name="Tsubouchi T."/>
            <person name="Morono Y."/>
            <person name="Uchiyama I."/>
            <person name="Ito T."/>
            <person name="Fujiyama A."/>
            <person name="Inagaki F."/>
            <person name="Takami H."/>
        </authorList>
    </citation>
    <scope>NUCLEOTIDE SEQUENCE</scope>
    <source>
        <strain evidence="2">Expedition CK06-06</strain>
    </source>
</reference>
<comment type="caution">
    <text evidence="2">The sequence shown here is derived from an EMBL/GenBank/DDBJ whole genome shotgun (WGS) entry which is preliminary data.</text>
</comment>
<evidence type="ECO:0000313" key="2">
    <source>
        <dbReference type="EMBL" id="GAG22620.1"/>
    </source>
</evidence>
<dbReference type="AlphaFoldDB" id="X0VWF8"/>